<dbReference type="EMBL" id="CP017921">
    <property type="protein sequence ID" value="APH39705.1"/>
    <property type="molecule type" value="Genomic_DNA"/>
</dbReference>
<protein>
    <recommendedName>
        <fullName evidence="5">Exosome complex component Rrp4</fullName>
    </recommendedName>
</protein>
<dbReference type="Pfam" id="PF22625">
    <property type="entry name" value="ECR1_N_2"/>
    <property type="match status" value="1"/>
</dbReference>
<keyword evidence="10" id="KW-1185">Reference proteome</keyword>
<dbReference type="CDD" id="cd22524">
    <property type="entry name" value="KH-I_Rrp4_prokar"/>
    <property type="match status" value="1"/>
</dbReference>
<sequence length="255" mass="28969">MKRKIVYPGQMLSENEKQAGTGTYVHEGKVYSLFYGVANDKNRVTVVPFSGKYIPSPRDYVIGYVIEVTSSNWIFDIGSPYDGLLHVSEYPKRVDSSMMRKEIGIGDCAILRIKDVNTSMKVELSMKDRGLRRLDEGRIIDVSTTKVPRIIGHNGSMVSMLKKESNCDIFIGQNGRIWLKGKDEDMNRLTQAIEIIENKSHISGLTNHISAFLRYEESDEIEEKEKPVPFTSSKKDYTEDACRKVDVLLSDEDEN</sequence>
<evidence type="ECO:0000313" key="11">
    <source>
        <dbReference type="Proteomes" id="UP000198669"/>
    </source>
</evidence>
<comment type="function">
    <text evidence="5">Non-catalytic component of the exosome, which is a complex involved in RNA degradation. Increases the RNA binding and the efficiency of RNA degradation. Confers strong poly(A) specificity to the exosome.</text>
</comment>
<dbReference type="RefSeq" id="WP_072562122.1">
    <property type="nucleotide sequence ID" value="NZ_CP017921.1"/>
</dbReference>
<comment type="subunit">
    <text evidence="5">Component of the archaeal exosome complex. Forms a trimer of Rrp4 and/or Csl4 subunits. The trimer associates with an hexameric ring-like arrangement composed of 3 Rrp41-Rrp42 heterodimers.</text>
</comment>
<dbReference type="KEGG" id="mhaz:BHR79_09565"/>
<evidence type="ECO:0000313" key="9">
    <source>
        <dbReference type="EMBL" id="SDW36545.1"/>
    </source>
</evidence>
<accession>A0A1L3Q4D4</accession>
<dbReference type="InterPro" id="IPR012340">
    <property type="entry name" value="NA-bd_OB-fold"/>
</dbReference>
<dbReference type="InterPro" id="IPR003029">
    <property type="entry name" value="S1_domain"/>
</dbReference>
<dbReference type="PANTHER" id="PTHR21321">
    <property type="entry name" value="PNAS-3 RELATED"/>
    <property type="match status" value="1"/>
</dbReference>
<evidence type="ECO:0000313" key="8">
    <source>
        <dbReference type="EMBL" id="RNI08959.1"/>
    </source>
</evidence>
<comment type="subcellular location">
    <subcellularLocation>
        <location evidence="5">Cytoplasm</location>
    </subcellularLocation>
</comment>
<dbReference type="GO" id="GO:0071051">
    <property type="term" value="P:poly(A)-dependent snoRNA 3'-end processing"/>
    <property type="evidence" value="ECO:0007669"/>
    <property type="project" value="TreeGrafter"/>
</dbReference>
<evidence type="ECO:0000313" key="7">
    <source>
        <dbReference type="EMBL" id="APH39705.1"/>
    </source>
</evidence>
<reference evidence="7 10" key="1">
    <citation type="submission" date="2016-10" db="EMBL/GenBank/DDBJ databases">
        <title>Methanohalophilus halophilus.</title>
        <authorList>
            <person name="L'haridon S."/>
        </authorList>
    </citation>
    <scope>NUCLEOTIDE SEQUENCE [LARGE SCALE GENOMIC DNA]</scope>
    <source>
        <strain evidence="7 10">Z-7982</strain>
    </source>
</reference>
<feature type="domain" description="S1 motif" evidence="6">
    <location>
        <begin position="58"/>
        <end position="127"/>
    </location>
</feature>
<dbReference type="EMBL" id="FNMU01000002">
    <property type="protein sequence ID" value="SDW36545.1"/>
    <property type="molecule type" value="Genomic_DNA"/>
</dbReference>
<evidence type="ECO:0000313" key="12">
    <source>
        <dbReference type="Proteomes" id="UP000267921"/>
    </source>
</evidence>
<dbReference type="PROSITE" id="PS50084">
    <property type="entry name" value="KH_TYPE_1"/>
    <property type="match status" value="1"/>
</dbReference>
<dbReference type="Gene3D" id="2.40.50.100">
    <property type="match status" value="1"/>
</dbReference>
<dbReference type="CDD" id="cd05789">
    <property type="entry name" value="S1_Rrp4"/>
    <property type="match status" value="1"/>
</dbReference>
<gene>
    <name evidence="5" type="primary">rrp4</name>
    <name evidence="7" type="ORF">BHR79_09565</name>
    <name evidence="8" type="ORF">EFE40_05695</name>
    <name evidence="9" type="ORF">SAMN04515625_0831</name>
</gene>
<dbReference type="SMART" id="SM00316">
    <property type="entry name" value="S1"/>
    <property type="match status" value="1"/>
</dbReference>
<evidence type="ECO:0000256" key="5">
    <source>
        <dbReference type="HAMAP-Rule" id="MF_00623"/>
    </source>
</evidence>
<dbReference type="SMART" id="SM00322">
    <property type="entry name" value="KH"/>
    <property type="match status" value="1"/>
</dbReference>
<dbReference type="GO" id="GO:0071034">
    <property type="term" value="P:CUT catabolic process"/>
    <property type="evidence" value="ECO:0007669"/>
    <property type="project" value="TreeGrafter"/>
</dbReference>
<evidence type="ECO:0000256" key="2">
    <source>
        <dbReference type="ARBA" id="ARBA00022490"/>
    </source>
</evidence>
<proteinExistence type="inferred from homology"/>
<reference evidence="9 11" key="2">
    <citation type="submission" date="2016-10" db="EMBL/GenBank/DDBJ databases">
        <authorList>
            <person name="de Groot N.N."/>
        </authorList>
    </citation>
    <scope>NUCLEOTIDE SEQUENCE [LARGE SCALE GENOMIC DNA]</scope>
    <source>
        <strain evidence="9 11">Z-7982</strain>
    </source>
</reference>
<evidence type="ECO:0000256" key="4">
    <source>
        <dbReference type="ARBA" id="ARBA00022884"/>
    </source>
</evidence>
<evidence type="ECO:0000313" key="10">
    <source>
        <dbReference type="Proteomes" id="UP000186879"/>
    </source>
</evidence>
<dbReference type="InterPro" id="IPR036612">
    <property type="entry name" value="KH_dom_type_1_sf"/>
</dbReference>
<dbReference type="InterPro" id="IPR054371">
    <property type="entry name" value="RRP4_N"/>
</dbReference>
<dbReference type="Proteomes" id="UP000186879">
    <property type="component" value="Chromosome"/>
</dbReference>
<dbReference type="InterPro" id="IPR004088">
    <property type="entry name" value="KH_dom_type_1"/>
</dbReference>
<organism evidence="7 10">
    <name type="scientific">Methanohalophilus halophilus</name>
    <dbReference type="NCBI Taxonomy" id="2177"/>
    <lineage>
        <taxon>Archaea</taxon>
        <taxon>Methanobacteriati</taxon>
        <taxon>Methanobacteriota</taxon>
        <taxon>Stenosarchaea group</taxon>
        <taxon>Methanomicrobia</taxon>
        <taxon>Methanosarcinales</taxon>
        <taxon>Methanosarcinaceae</taxon>
        <taxon>Methanohalophilus</taxon>
    </lineage>
</organism>
<dbReference type="SUPFAM" id="SSF54791">
    <property type="entry name" value="Eukaryotic type KH-domain (KH-domain type I)"/>
    <property type="match status" value="1"/>
</dbReference>
<dbReference type="Gene3D" id="3.30.1370.10">
    <property type="entry name" value="K Homology domain, type 1"/>
    <property type="match status" value="1"/>
</dbReference>
<evidence type="ECO:0000259" key="6">
    <source>
        <dbReference type="PROSITE" id="PS50126"/>
    </source>
</evidence>
<dbReference type="InterPro" id="IPR048565">
    <property type="entry name" value="S1_RRP4"/>
</dbReference>
<dbReference type="GO" id="GO:0000467">
    <property type="term" value="P:exonucleolytic trimming to generate mature 3'-end of 5.8S rRNA from tricistronic rRNA transcript (SSU-rRNA, 5.8S rRNA, LSU-rRNA)"/>
    <property type="evidence" value="ECO:0007669"/>
    <property type="project" value="TreeGrafter"/>
</dbReference>
<dbReference type="Pfam" id="PF15985">
    <property type="entry name" value="KH_6"/>
    <property type="match status" value="1"/>
</dbReference>
<dbReference type="HAMAP" id="MF_00623">
    <property type="entry name" value="Exosome_Rrp4"/>
    <property type="match status" value="1"/>
</dbReference>
<dbReference type="STRING" id="2177.BHR79_09565"/>
<dbReference type="GeneID" id="30584019"/>
<dbReference type="EMBL" id="RJJG01000004">
    <property type="protein sequence ID" value="RNI08959.1"/>
    <property type="molecule type" value="Genomic_DNA"/>
</dbReference>
<dbReference type="Proteomes" id="UP000267921">
    <property type="component" value="Unassembled WGS sequence"/>
</dbReference>
<reference evidence="8 12" key="3">
    <citation type="submission" date="2018-10" db="EMBL/GenBank/DDBJ databases">
        <title>Cultivation of a novel Methanohalophilus strain from Kebrit Deep of the Red Sea and a genomic comparison of members of the genus Methanohalophilus.</title>
        <authorList>
            <person name="Guan Y."/>
            <person name="Ngugi D.K."/>
            <person name="Stingl U."/>
        </authorList>
    </citation>
    <scope>NUCLEOTIDE SEQUENCE [LARGE SCALE GENOMIC DNA]</scope>
    <source>
        <strain evidence="8 12">DSM 3094</strain>
    </source>
</reference>
<dbReference type="SUPFAM" id="SSF50249">
    <property type="entry name" value="Nucleic acid-binding proteins"/>
    <property type="match status" value="1"/>
</dbReference>
<name>A0A1L3Q4D4_9EURY</name>
<evidence type="ECO:0000256" key="3">
    <source>
        <dbReference type="ARBA" id="ARBA00022835"/>
    </source>
</evidence>
<dbReference type="PROSITE" id="PS50126">
    <property type="entry name" value="S1"/>
    <property type="match status" value="1"/>
</dbReference>
<keyword evidence="2 5" id="KW-0963">Cytoplasm</keyword>
<dbReference type="InterPro" id="IPR026699">
    <property type="entry name" value="Exosome_RNA_bind1/RRP40/RRP4"/>
</dbReference>
<dbReference type="GO" id="GO:0008143">
    <property type="term" value="F:poly(A) binding"/>
    <property type="evidence" value="ECO:0007669"/>
    <property type="project" value="InterPro"/>
</dbReference>
<keyword evidence="3 5" id="KW-0271">Exosome</keyword>
<dbReference type="GO" id="GO:0034475">
    <property type="term" value="P:U4 snRNA 3'-end processing"/>
    <property type="evidence" value="ECO:0007669"/>
    <property type="project" value="TreeGrafter"/>
</dbReference>
<keyword evidence="4 5" id="KW-0694">RNA-binding</keyword>
<dbReference type="SUPFAM" id="SSF110324">
    <property type="entry name" value="Ribosomal L27 protein-like"/>
    <property type="match status" value="1"/>
</dbReference>
<evidence type="ECO:0000256" key="1">
    <source>
        <dbReference type="ARBA" id="ARBA00009155"/>
    </source>
</evidence>
<dbReference type="InterPro" id="IPR023474">
    <property type="entry name" value="Rrp4"/>
</dbReference>
<dbReference type="PANTHER" id="PTHR21321:SF4">
    <property type="entry name" value="EXOSOME COMPLEX COMPONENT RRP4"/>
    <property type="match status" value="1"/>
</dbReference>
<dbReference type="Gene3D" id="2.40.50.140">
    <property type="entry name" value="Nucleic acid-binding proteins"/>
    <property type="match status" value="1"/>
</dbReference>
<dbReference type="GO" id="GO:0000178">
    <property type="term" value="C:exosome (RNase complex)"/>
    <property type="evidence" value="ECO:0007669"/>
    <property type="project" value="UniProtKB-KW"/>
</dbReference>
<dbReference type="Proteomes" id="UP000198669">
    <property type="component" value="Unassembled WGS sequence"/>
</dbReference>
<dbReference type="InterPro" id="IPR004087">
    <property type="entry name" value="KH_dom"/>
</dbReference>
<dbReference type="AlphaFoldDB" id="A0A1L3Q4D4"/>
<dbReference type="NCBIfam" id="NF003181">
    <property type="entry name" value="PRK04163.1-1"/>
    <property type="match status" value="1"/>
</dbReference>
<comment type="similarity">
    <text evidence="1 5">Belongs to the RRP4 family.</text>
</comment>
<dbReference type="OrthoDB" id="35160at2157"/>
<dbReference type="GO" id="GO:0005737">
    <property type="term" value="C:cytoplasm"/>
    <property type="evidence" value="ECO:0007669"/>
    <property type="project" value="UniProtKB-SubCell"/>
</dbReference>